<dbReference type="PANTHER" id="PTHR10869:SF226">
    <property type="entry name" value="PROLYL 4-HYDROXYLASE ALPHA SUBUNIT DOMAIN-CONTAINING PROTEIN"/>
    <property type="match status" value="1"/>
</dbReference>
<dbReference type="OrthoDB" id="420380at2759"/>
<feature type="region of interest" description="Disordered" evidence="6">
    <location>
        <begin position="321"/>
        <end position="351"/>
    </location>
</feature>
<keyword evidence="4" id="KW-0560">Oxidoreductase</keyword>
<dbReference type="InterPro" id="IPR044862">
    <property type="entry name" value="Pro_4_hyd_alph_FE2OG_OXY"/>
</dbReference>
<evidence type="ECO:0000313" key="10">
    <source>
        <dbReference type="Proteomes" id="UP000693970"/>
    </source>
</evidence>
<dbReference type="GO" id="GO:0004656">
    <property type="term" value="F:procollagen-proline 4-dioxygenase activity"/>
    <property type="evidence" value="ECO:0007669"/>
    <property type="project" value="TreeGrafter"/>
</dbReference>
<protein>
    <submittedName>
        <fullName evidence="9">2(OG)-Fe(II) oxygenase superfamily protein</fullName>
    </submittedName>
</protein>
<dbReference type="PANTHER" id="PTHR10869">
    <property type="entry name" value="PROLYL 4-HYDROXYLASE ALPHA SUBUNIT"/>
    <property type="match status" value="1"/>
</dbReference>
<accession>A0A9K3PHI2</accession>
<feature type="signal peptide" evidence="7">
    <location>
        <begin position="1"/>
        <end position="21"/>
    </location>
</feature>
<evidence type="ECO:0000256" key="6">
    <source>
        <dbReference type="SAM" id="MobiDB-lite"/>
    </source>
</evidence>
<organism evidence="9 10">
    <name type="scientific">Nitzschia inconspicua</name>
    <dbReference type="NCBI Taxonomy" id="303405"/>
    <lineage>
        <taxon>Eukaryota</taxon>
        <taxon>Sar</taxon>
        <taxon>Stramenopiles</taxon>
        <taxon>Ochrophyta</taxon>
        <taxon>Bacillariophyta</taxon>
        <taxon>Bacillariophyceae</taxon>
        <taxon>Bacillariophycidae</taxon>
        <taxon>Bacillariales</taxon>
        <taxon>Bacillariaceae</taxon>
        <taxon>Nitzschia</taxon>
    </lineage>
</organism>
<keyword evidence="7" id="KW-0732">Signal</keyword>
<evidence type="ECO:0000256" key="2">
    <source>
        <dbReference type="ARBA" id="ARBA00022723"/>
    </source>
</evidence>
<keyword evidence="5" id="KW-0408">Iron</keyword>
<dbReference type="InterPro" id="IPR045054">
    <property type="entry name" value="P4HA-like"/>
</dbReference>
<comment type="caution">
    <text evidence="9">The sequence shown here is derived from an EMBL/GenBank/DDBJ whole genome shotgun (WGS) entry which is preliminary data.</text>
</comment>
<evidence type="ECO:0000256" key="5">
    <source>
        <dbReference type="ARBA" id="ARBA00023004"/>
    </source>
</evidence>
<dbReference type="GO" id="GO:0005506">
    <property type="term" value="F:iron ion binding"/>
    <property type="evidence" value="ECO:0007669"/>
    <property type="project" value="InterPro"/>
</dbReference>
<keyword evidence="10" id="KW-1185">Reference proteome</keyword>
<evidence type="ECO:0000256" key="4">
    <source>
        <dbReference type="ARBA" id="ARBA00023002"/>
    </source>
</evidence>
<sequence length="514" mass="59026">MKMKPRILALVALLFATVAIADEDLSQTCSWTSTEKDPSLKELIYDVGDGPKPFLAYVEPPLESFYRGDPPSKTRVVPKFNGLAGKFVNMSNKNLNFYWESAVGGAVHLMRHYKPFSTGGTGTFPGHRFFFSPDNDPDTRVKEFVVGEYPQNYYVYDPYFVEGDPVQTEKNLKANLNKKERKQYDKWRKTLLFNEQYLNFTGRSYLANYLDDGPRKAPSHFMWPADYFGQEHWVVTKETHFDRLPPSDDLDPILITGTKRVLKDSDPRILQEYRVKDEPYMNMTLKVLSVIPRVFEIQNFLSPTEIDHILDLAGGIELHESTTGDVGTDRGSDRTKGLERKTKTRTSKNSWVPREKSPIIDAIYRRAADLTRIDEALLRSRDKDEHPEVPTKRKVCEELQLVHYGPEQEYTAHHDFGHTHIDDNLAGARFATILFYLNEGMEGGHTSFPRYVNGESFHELAVKPEAGKAVLFYSQLPDGNMDDFSQHAAKPIIEGEKWLINLWIWDPVKDTDDE</sequence>
<name>A0A9K3PHI2_9STRA</name>
<dbReference type="Proteomes" id="UP000693970">
    <property type="component" value="Unassembled WGS sequence"/>
</dbReference>
<evidence type="ECO:0000256" key="1">
    <source>
        <dbReference type="ARBA" id="ARBA00001961"/>
    </source>
</evidence>
<dbReference type="GO" id="GO:0031418">
    <property type="term" value="F:L-ascorbic acid binding"/>
    <property type="evidence" value="ECO:0007669"/>
    <property type="project" value="InterPro"/>
</dbReference>
<dbReference type="GO" id="GO:0005783">
    <property type="term" value="C:endoplasmic reticulum"/>
    <property type="evidence" value="ECO:0007669"/>
    <property type="project" value="TreeGrafter"/>
</dbReference>
<dbReference type="InterPro" id="IPR005123">
    <property type="entry name" value="Oxoglu/Fe-dep_dioxygenase_dom"/>
</dbReference>
<feature type="domain" description="Fe2OG dioxygenase" evidence="8">
    <location>
        <begin position="395"/>
        <end position="506"/>
    </location>
</feature>
<evidence type="ECO:0000313" key="9">
    <source>
        <dbReference type="EMBL" id="KAG7345164.1"/>
    </source>
</evidence>
<dbReference type="Pfam" id="PF13640">
    <property type="entry name" value="2OG-FeII_Oxy_3"/>
    <property type="match status" value="1"/>
</dbReference>
<dbReference type="SMART" id="SM00702">
    <property type="entry name" value="P4Hc"/>
    <property type="match status" value="1"/>
</dbReference>
<keyword evidence="3" id="KW-0223">Dioxygenase</keyword>
<dbReference type="InterPro" id="IPR006620">
    <property type="entry name" value="Pro_4_hyd_alph"/>
</dbReference>
<evidence type="ECO:0000259" key="8">
    <source>
        <dbReference type="PROSITE" id="PS51471"/>
    </source>
</evidence>
<evidence type="ECO:0000256" key="7">
    <source>
        <dbReference type="SAM" id="SignalP"/>
    </source>
</evidence>
<keyword evidence="2" id="KW-0479">Metal-binding</keyword>
<feature type="chain" id="PRO_5039893330" evidence="7">
    <location>
        <begin position="22"/>
        <end position="514"/>
    </location>
</feature>
<dbReference type="EMBL" id="JAGRRH010000022">
    <property type="protein sequence ID" value="KAG7345164.1"/>
    <property type="molecule type" value="Genomic_DNA"/>
</dbReference>
<feature type="compositionally biased region" description="Basic and acidic residues" evidence="6">
    <location>
        <begin position="321"/>
        <end position="341"/>
    </location>
</feature>
<reference evidence="9" key="1">
    <citation type="journal article" date="2021" name="Sci. Rep.">
        <title>Diploid genomic architecture of Nitzschia inconspicua, an elite biomass production diatom.</title>
        <authorList>
            <person name="Oliver A."/>
            <person name="Podell S."/>
            <person name="Pinowska A."/>
            <person name="Traller J.C."/>
            <person name="Smith S.R."/>
            <person name="McClure R."/>
            <person name="Beliaev A."/>
            <person name="Bohutskyi P."/>
            <person name="Hill E.A."/>
            <person name="Rabines A."/>
            <person name="Zheng H."/>
            <person name="Allen L.Z."/>
            <person name="Kuo A."/>
            <person name="Grigoriev I.V."/>
            <person name="Allen A.E."/>
            <person name="Hazlebeck D."/>
            <person name="Allen E.E."/>
        </authorList>
    </citation>
    <scope>NUCLEOTIDE SEQUENCE</scope>
    <source>
        <strain evidence="9">Hildebrandi</strain>
    </source>
</reference>
<evidence type="ECO:0000256" key="3">
    <source>
        <dbReference type="ARBA" id="ARBA00022964"/>
    </source>
</evidence>
<proteinExistence type="predicted"/>
<reference evidence="9" key="2">
    <citation type="submission" date="2021-04" db="EMBL/GenBank/DDBJ databases">
        <authorList>
            <person name="Podell S."/>
        </authorList>
    </citation>
    <scope>NUCLEOTIDE SEQUENCE</scope>
    <source>
        <strain evidence="9">Hildebrandi</strain>
    </source>
</reference>
<dbReference type="PROSITE" id="PS51471">
    <property type="entry name" value="FE2OG_OXY"/>
    <property type="match status" value="1"/>
</dbReference>
<gene>
    <name evidence="9" type="ORF">IV203_032695</name>
</gene>
<comment type="cofactor">
    <cofactor evidence="1">
        <name>L-ascorbate</name>
        <dbReference type="ChEBI" id="CHEBI:38290"/>
    </cofactor>
</comment>
<dbReference type="AlphaFoldDB" id="A0A9K3PHI2"/>